<sequence>MTGSLQNRKVRMLILASLLAATAVLLVAMAAPRAVPSAALGSEWQCSKAGFVTTCRLVPQA</sequence>
<evidence type="ECO:0000313" key="2">
    <source>
        <dbReference type="EMBL" id="MEY9317023.1"/>
    </source>
</evidence>
<feature type="chain" id="PRO_5046790051" evidence="1">
    <location>
        <begin position="31"/>
        <end position="61"/>
    </location>
</feature>
<proteinExistence type="predicted"/>
<organism evidence="2 3">
    <name type="scientific">Bradyrhizobium elkanii</name>
    <dbReference type="NCBI Taxonomy" id="29448"/>
    <lineage>
        <taxon>Bacteria</taxon>
        <taxon>Pseudomonadati</taxon>
        <taxon>Pseudomonadota</taxon>
        <taxon>Alphaproteobacteria</taxon>
        <taxon>Hyphomicrobiales</taxon>
        <taxon>Nitrobacteraceae</taxon>
        <taxon>Bradyrhizobium</taxon>
    </lineage>
</organism>
<protein>
    <submittedName>
        <fullName evidence="2">Spy/CpxP family protein refolding chaperone</fullName>
    </submittedName>
</protein>
<dbReference type="EMBL" id="JBGBZA010000002">
    <property type="protein sequence ID" value="MEY9317023.1"/>
    <property type="molecule type" value="Genomic_DNA"/>
</dbReference>
<reference evidence="2 3" key="1">
    <citation type="submission" date="2024-07" db="EMBL/GenBank/DDBJ databases">
        <title>Genomic Encyclopedia of Type Strains, Phase V (KMG-V): Genome sequencing to study the core and pangenomes of soil and plant-associated prokaryotes.</title>
        <authorList>
            <person name="Whitman W."/>
        </authorList>
    </citation>
    <scope>NUCLEOTIDE SEQUENCE [LARGE SCALE GENOMIC DNA]</scope>
    <source>
        <strain evidence="2 3">USDA 415</strain>
    </source>
</reference>
<keyword evidence="3" id="KW-1185">Reference proteome</keyword>
<gene>
    <name evidence="2" type="ORF">ABIF29_003822</name>
</gene>
<feature type="signal peptide" evidence="1">
    <location>
        <begin position="1"/>
        <end position="30"/>
    </location>
</feature>
<keyword evidence="1" id="KW-0732">Signal</keyword>
<evidence type="ECO:0000256" key="1">
    <source>
        <dbReference type="SAM" id="SignalP"/>
    </source>
</evidence>
<comment type="caution">
    <text evidence="2">The sequence shown here is derived from an EMBL/GenBank/DDBJ whole genome shotgun (WGS) entry which is preliminary data.</text>
</comment>
<evidence type="ECO:0000313" key="3">
    <source>
        <dbReference type="Proteomes" id="UP001565471"/>
    </source>
</evidence>
<dbReference type="Proteomes" id="UP001565471">
    <property type="component" value="Unassembled WGS sequence"/>
</dbReference>
<accession>A0ABV4F0S4</accession>
<name>A0ABV4F0S4_BRAEL</name>